<dbReference type="AlphaFoldDB" id="A0A7J8MZZ6"/>
<organism evidence="3 4">
    <name type="scientific">Gossypium lobatum</name>
    <dbReference type="NCBI Taxonomy" id="34289"/>
    <lineage>
        <taxon>Eukaryota</taxon>
        <taxon>Viridiplantae</taxon>
        <taxon>Streptophyta</taxon>
        <taxon>Embryophyta</taxon>
        <taxon>Tracheophyta</taxon>
        <taxon>Spermatophyta</taxon>
        <taxon>Magnoliopsida</taxon>
        <taxon>eudicotyledons</taxon>
        <taxon>Gunneridae</taxon>
        <taxon>Pentapetalae</taxon>
        <taxon>rosids</taxon>
        <taxon>malvids</taxon>
        <taxon>Malvales</taxon>
        <taxon>Malvaceae</taxon>
        <taxon>Malvoideae</taxon>
        <taxon>Gossypium</taxon>
    </lineage>
</organism>
<dbReference type="PROSITE" id="PS50158">
    <property type="entry name" value="ZF_CCHC"/>
    <property type="match status" value="1"/>
</dbReference>
<dbReference type="InterPro" id="IPR040256">
    <property type="entry name" value="At4g02000-like"/>
</dbReference>
<dbReference type="PANTHER" id="PTHR31286:SF178">
    <property type="entry name" value="DUF4283 DOMAIN-CONTAINING PROTEIN"/>
    <property type="match status" value="1"/>
</dbReference>
<dbReference type="GO" id="GO:0003676">
    <property type="term" value="F:nucleic acid binding"/>
    <property type="evidence" value="ECO:0007669"/>
    <property type="project" value="InterPro"/>
</dbReference>
<reference evidence="3 4" key="1">
    <citation type="journal article" date="2019" name="Genome Biol. Evol.">
        <title>Insights into the evolution of the New World diploid cottons (Gossypium, subgenus Houzingenia) based on genome sequencing.</title>
        <authorList>
            <person name="Grover C.E."/>
            <person name="Arick M.A. 2nd"/>
            <person name="Thrash A."/>
            <person name="Conover J.L."/>
            <person name="Sanders W.S."/>
            <person name="Peterson D.G."/>
            <person name="Frelichowski J.E."/>
            <person name="Scheffler J.A."/>
            <person name="Scheffler B.E."/>
            <person name="Wendel J.F."/>
        </authorList>
    </citation>
    <scope>NUCLEOTIDE SEQUENCE [LARGE SCALE GENOMIC DNA]</scope>
    <source>
        <strain evidence="3">157</strain>
        <tissue evidence="3">Leaf</tissue>
    </source>
</reference>
<dbReference type="InterPro" id="IPR001878">
    <property type="entry name" value="Znf_CCHC"/>
</dbReference>
<evidence type="ECO:0000256" key="1">
    <source>
        <dbReference type="PROSITE-ProRule" id="PRU00047"/>
    </source>
</evidence>
<keyword evidence="1" id="KW-0863">Zinc-finger</keyword>
<name>A0A7J8MZZ6_9ROSI</name>
<dbReference type="PANTHER" id="PTHR31286">
    <property type="entry name" value="GLYCINE-RICH CELL WALL STRUCTURAL PROTEIN 1.8-LIKE"/>
    <property type="match status" value="1"/>
</dbReference>
<comment type="caution">
    <text evidence="3">The sequence shown here is derived from an EMBL/GenBank/DDBJ whole genome shotgun (WGS) entry which is preliminary data.</text>
</comment>
<keyword evidence="1" id="KW-0479">Metal-binding</keyword>
<dbReference type="Proteomes" id="UP000593572">
    <property type="component" value="Unassembled WGS sequence"/>
</dbReference>
<dbReference type="SUPFAM" id="SSF57756">
    <property type="entry name" value="Retrovirus zinc finger-like domains"/>
    <property type="match status" value="1"/>
</dbReference>
<keyword evidence="4" id="KW-1185">Reference proteome</keyword>
<accession>A0A7J8MZZ6</accession>
<feature type="domain" description="CCHC-type" evidence="2">
    <location>
        <begin position="40"/>
        <end position="55"/>
    </location>
</feature>
<evidence type="ECO:0000259" key="2">
    <source>
        <dbReference type="PROSITE" id="PS50158"/>
    </source>
</evidence>
<dbReference type="InterPro" id="IPR025836">
    <property type="entry name" value="Zn_knuckle_CX2CX4HX4C"/>
</dbReference>
<proteinExistence type="predicted"/>
<dbReference type="Pfam" id="PF14392">
    <property type="entry name" value="zf-CCHC_4"/>
    <property type="match status" value="1"/>
</dbReference>
<evidence type="ECO:0000313" key="3">
    <source>
        <dbReference type="EMBL" id="MBA0570259.1"/>
    </source>
</evidence>
<evidence type="ECO:0000313" key="4">
    <source>
        <dbReference type="Proteomes" id="UP000593572"/>
    </source>
</evidence>
<dbReference type="EMBL" id="JABEZX010000011">
    <property type="protein sequence ID" value="MBA0570259.1"/>
    <property type="molecule type" value="Genomic_DNA"/>
</dbReference>
<keyword evidence="1" id="KW-0862">Zinc</keyword>
<sequence>MRLKVKIDVLKPLRRVVKLVDKDRVKIIGVIKYERLPDFCYVCGLIGHSFKNCKKKIEGVGSNEQNLQYEAS</sequence>
<gene>
    <name evidence="3" type="ORF">Golob_003938</name>
</gene>
<dbReference type="InterPro" id="IPR036875">
    <property type="entry name" value="Znf_CCHC_sf"/>
</dbReference>
<protein>
    <recommendedName>
        <fullName evidence="2">CCHC-type domain-containing protein</fullName>
    </recommendedName>
</protein>
<dbReference type="GO" id="GO:0008270">
    <property type="term" value="F:zinc ion binding"/>
    <property type="evidence" value="ECO:0007669"/>
    <property type="project" value="UniProtKB-KW"/>
</dbReference>